<dbReference type="AlphaFoldDB" id="A0A5S6QQR2"/>
<evidence type="ECO:0000313" key="2">
    <source>
        <dbReference type="WBParaSite" id="TMUE_2000009570.1"/>
    </source>
</evidence>
<name>A0A5S6QQR2_TRIMR</name>
<dbReference type="Proteomes" id="UP000046395">
    <property type="component" value="Unassembled WGS sequence"/>
</dbReference>
<evidence type="ECO:0000313" key="1">
    <source>
        <dbReference type="Proteomes" id="UP000046395"/>
    </source>
</evidence>
<protein>
    <submittedName>
        <fullName evidence="2">Uncharacterized protein</fullName>
    </submittedName>
</protein>
<organism evidence="1 2">
    <name type="scientific">Trichuris muris</name>
    <name type="common">Mouse whipworm</name>
    <dbReference type="NCBI Taxonomy" id="70415"/>
    <lineage>
        <taxon>Eukaryota</taxon>
        <taxon>Metazoa</taxon>
        <taxon>Ecdysozoa</taxon>
        <taxon>Nematoda</taxon>
        <taxon>Enoplea</taxon>
        <taxon>Dorylaimia</taxon>
        <taxon>Trichinellida</taxon>
        <taxon>Trichuridae</taxon>
        <taxon>Trichuris</taxon>
    </lineage>
</organism>
<reference evidence="2" key="1">
    <citation type="submission" date="2019-12" db="UniProtKB">
        <authorList>
            <consortium name="WormBaseParasite"/>
        </authorList>
    </citation>
    <scope>IDENTIFICATION</scope>
</reference>
<sequence length="78" mass="9291">MERLNGTQQRRRGRSQTKELWKIMEDAAKTICRESLFRVRKFKEALFIRHNTCQMNREKGVEVSELWTDLIYQTGAAT</sequence>
<keyword evidence="1" id="KW-1185">Reference proteome</keyword>
<proteinExistence type="predicted"/>
<accession>A0A5S6QQR2</accession>
<dbReference type="WBParaSite" id="TMUE_2000009570.1">
    <property type="protein sequence ID" value="TMUE_2000009570.1"/>
    <property type="gene ID" value="WBGene00300640"/>
</dbReference>